<dbReference type="InterPro" id="IPR043425">
    <property type="entry name" value="NusG-like"/>
</dbReference>
<dbReference type="InterPro" id="IPR015869">
    <property type="entry name" value="Transcrpt_antiterm_NusG_bac_CS"/>
</dbReference>
<dbReference type="OrthoDB" id="9809075at2"/>
<evidence type="ECO:0000256" key="4">
    <source>
        <dbReference type="ARBA" id="ARBA00023163"/>
    </source>
</evidence>
<comment type="function">
    <text evidence="5 7">Participates in transcription elongation, termination and antitermination.</text>
</comment>
<dbReference type="InterPro" id="IPR006645">
    <property type="entry name" value="NGN-like_dom"/>
</dbReference>
<organism evidence="10 11">
    <name type="scientific">Rubritalea squalenifaciens DSM 18772</name>
    <dbReference type="NCBI Taxonomy" id="1123071"/>
    <lineage>
        <taxon>Bacteria</taxon>
        <taxon>Pseudomonadati</taxon>
        <taxon>Verrucomicrobiota</taxon>
        <taxon>Verrucomicrobiia</taxon>
        <taxon>Verrucomicrobiales</taxon>
        <taxon>Rubritaleaceae</taxon>
        <taxon>Rubritalea</taxon>
    </lineage>
</organism>
<evidence type="ECO:0000259" key="9">
    <source>
        <dbReference type="SMART" id="SM00739"/>
    </source>
</evidence>
<dbReference type="Pfam" id="PF02357">
    <property type="entry name" value="NusG"/>
    <property type="match status" value="1"/>
</dbReference>
<dbReference type="InterPro" id="IPR036735">
    <property type="entry name" value="NGN_dom_sf"/>
</dbReference>
<dbReference type="SMART" id="SM00738">
    <property type="entry name" value="NGN"/>
    <property type="match status" value="1"/>
</dbReference>
<evidence type="ECO:0000259" key="8">
    <source>
        <dbReference type="SMART" id="SM00738"/>
    </source>
</evidence>
<gene>
    <name evidence="5" type="primary">nusG</name>
    <name evidence="10" type="ORF">SAMN02745181_1061</name>
</gene>
<dbReference type="InterPro" id="IPR005824">
    <property type="entry name" value="KOW"/>
</dbReference>
<dbReference type="AlphaFoldDB" id="A0A1M6ELF1"/>
<name>A0A1M6ELF1_9BACT</name>
<evidence type="ECO:0000256" key="6">
    <source>
        <dbReference type="NCBIfam" id="TIGR00922"/>
    </source>
</evidence>
<dbReference type="Gene3D" id="3.30.70.940">
    <property type="entry name" value="NusG, N-terminal domain"/>
    <property type="match status" value="1"/>
</dbReference>
<dbReference type="RefSeq" id="WP_143158421.1">
    <property type="nucleotide sequence ID" value="NZ_FQYR01000002.1"/>
</dbReference>
<feature type="domain" description="NusG-like N-terminal" evidence="8">
    <location>
        <begin position="8"/>
        <end position="123"/>
    </location>
</feature>
<dbReference type="GO" id="GO:0006354">
    <property type="term" value="P:DNA-templated transcription elongation"/>
    <property type="evidence" value="ECO:0007669"/>
    <property type="project" value="UniProtKB-UniRule"/>
</dbReference>
<dbReference type="InterPro" id="IPR014722">
    <property type="entry name" value="Rib_uL2_dom2"/>
</dbReference>
<dbReference type="Proteomes" id="UP000184510">
    <property type="component" value="Unassembled WGS sequence"/>
</dbReference>
<proteinExistence type="inferred from homology"/>
<dbReference type="HAMAP" id="MF_00948">
    <property type="entry name" value="NusG"/>
    <property type="match status" value="1"/>
</dbReference>
<keyword evidence="3 5" id="KW-0805">Transcription regulation</keyword>
<dbReference type="NCBIfam" id="TIGR00922">
    <property type="entry name" value="nusG"/>
    <property type="match status" value="1"/>
</dbReference>
<evidence type="ECO:0000256" key="5">
    <source>
        <dbReference type="HAMAP-Rule" id="MF_00948"/>
    </source>
</evidence>
<dbReference type="SUPFAM" id="SSF50104">
    <property type="entry name" value="Translation proteins SH3-like domain"/>
    <property type="match status" value="1"/>
</dbReference>
<dbReference type="CDD" id="cd06091">
    <property type="entry name" value="KOW_NusG"/>
    <property type="match status" value="1"/>
</dbReference>
<dbReference type="InterPro" id="IPR047050">
    <property type="entry name" value="NGN"/>
</dbReference>
<dbReference type="Pfam" id="PF00467">
    <property type="entry name" value="KOW"/>
    <property type="match status" value="1"/>
</dbReference>
<dbReference type="SUPFAM" id="SSF82679">
    <property type="entry name" value="N-utilization substance G protein NusG, N-terminal domain"/>
    <property type="match status" value="1"/>
</dbReference>
<dbReference type="GO" id="GO:0032784">
    <property type="term" value="P:regulation of DNA-templated transcription elongation"/>
    <property type="evidence" value="ECO:0007669"/>
    <property type="project" value="InterPro"/>
</dbReference>
<dbReference type="PANTHER" id="PTHR30265:SF2">
    <property type="entry name" value="TRANSCRIPTION TERMINATION_ANTITERMINATION PROTEIN NUSG"/>
    <property type="match status" value="1"/>
</dbReference>
<dbReference type="PRINTS" id="PR00338">
    <property type="entry name" value="NUSGTNSCPFCT"/>
</dbReference>
<dbReference type="STRING" id="1123071.SAMN02745181_1061"/>
<dbReference type="GO" id="GO:0006353">
    <property type="term" value="P:DNA-templated transcription termination"/>
    <property type="evidence" value="ECO:0007669"/>
    <property type="project" value="UniProtKB-UniRule"/>
</dbReference>
<dbReference type="SMART" id="SM00739">
    <property type="entry name" value="KOW"/>
    <property type="match status" value="1"/>
</dbReference>
<dbReference type="InterPro" id="IPR001062">
    <property type="entry name" value="Transcrpt_antiterm_NusG"/>
</dbReference>
<evidence type="ECO:0000256" key="2">
    <source>
        <dbReference type="ARBA" id="ARBA00022814"/>
    </source>
</evidence>
<dbReference type="GO" id="GO:0005829">
    <property type="term" value="C:cytosol"/>
    <property type="evidence" value="ECO:0007669"/>
    <property type="project" value="UniProtKB-ARBA"/>
</dbReference>
<dbReference type="InParanoid" id="A0A1M6ELF1"/>
<dbReference type="GO" id="GO:0031564">
    <property type="term" value="P:transcription antitermination"/>
    <property type="evidence" value="ECO:0007669"/>
    <property type="project" value="UniProtKB-UniRule"/>
</dbReference>
<protein>
    <recommendedName>
        <fullName evidence="5 6">Transcription termination/antitermination protein NusG</fullName>
    </recommendedName>
</protein>
<dbReference type="FunFam" id="2.30.30.30:FF:000002">
    <property type="entry name" value="Transcription termination/antitermination factor NusG"/>
    <property type="match status" value="1"/>
</dbReference>
<sequence length="190" mass="21882">MPTIPPAKNQWYVVHVLSGQEQRVRDRILRQVEAEEMGNKIFEVLVPTEMVSEVRRGKKTETKRKFYPGYIIVNMDLLTEDNRLVEDTWYFIKEMDGVIGFAGTKDRPIPMRQREVDGMLAQIREREENVRPAVAFEVGDTVLVADGPFQSQNGVVEEIDAERGKLRVSVTIFGRATPVELEFWQVEQGE</sequence>
<reference evidence="10 11" key="1">
    <citation type="submission" date="2016-11" db="EMBL/GenBank/DDBJ databases">
        <authorList>
            <person name="Jaros S."/>
            <person name="Januszkiewicz K."/>
            <person name="Wedrychowicz H."/>
        </authorList>
    </citation>
    <scope>NUCLEOTIDE SEQUENCE [LARGE SCALE GENOMIC DNA]</scope>
    <source>
        <strain evidence="10 11">DSM 18772</strain>
    </source>
</reference>
<dbReference type="PANTHER" id="PTHR30265">
    <property type="entry name" value="RHO-INTERACTING TRANSCRIPTION TERMINATION FACTOR NUSG"/>
    <property type="match status" value="1"/>
</dbReference>
<dbReference type="Gene3D" id="2.30.30.30">
    <property type="match status" value="1"/>
</dbReference>
<dbReference type="InterPro" id="IPR008991">
    <property type="entry name" value="Translation_prot_SH3-like_sf"/>
</dbReference>
<dbReference type="FunCoup" id="A0A1M6ELF1">
    <property type="interactions" value="473"/>
</dbReference>
<evidence type="ECO:0000256" key="7">
    <source>
        <dbReference type="RuleBase" id="RU000538"/>
    </source>
</evidence>
<feature type="domain" description="KOW" evidence="9">
    <location>
        <begin position="135"/>
        <end position="162"/>
    </location>
</feature>
<evidence type="ECO:0000313" key="10">
    <source>
        <dbReference type="EMBL" id="SHI86342.1"/>
    </source>
</evidence>
<dbReference type="PROSITE" id="PS01014">
    <property type="entry name" value="NUSG"/>
    <property type="match status" value="1"/>
</dbReference>
<keyword evidence="4 5" id="KW-0804">Transcription</keyword>
<evidence type="ECO:0000313" key="11">
    <source>
        <dbReference type="Proteomes" id="UP000184510"/>
    </source>
</evidence>
<keyword evidence="11" id="KW-1185">Reference proteome</keyword>
<comment type="similarity">
    <text evidence="5 7">Belongs to the NusG family.</text>
</comment>
<evidence type="ECO:0000256" key="3">
    <source>
        <dbReference type="ARBA" id="ARBA00023015"/>
    </source>
</evidence>
<keyword evidence="1 5" id="KW-0806">Transcription termination</keyword>
<accession>A0A1M6ELF1</accession>
<keyword evidence="2 5" id="KW-0889">Transcription antitermination</keyword>
<dbReference type="CDD" id="cd09891">
    <property type="entry name" value="NGN_Bact_1"/>
    <property type="match status" value="1"/>
</dbReference>
<dbReference type="EMBL" id="FQYR01000002">
    <property type="protein sequence ID" value="SHI86342.1"/>
    <property type="molecule type" value="Genomic_DNA"/>
</dbReference>
<evidence type="ECO:0000256" key="1">
    <source>
        <dbReference type="ARBA" id="ARBA00022472"/>
    </source>
</evidence>